<dbReference type="STRING" id="1210090.GCA_001613185_02480"/>
<accession>A0A366CWB5</accession>
<keyword evidence="2" id="KW-1185">Reference proteome</keyword>
<protein>
    <submittedName>
        <fullName evidence="1">Uncharacterized protein</fullName>
    </submittedName>
</protein>
<reference evidence="1 2" key="1">
    <citation type="submission" date="2018-06" db="EMBL/GenBank/DDBJ databases">
        <title>Genomic Encyclopedia of Type Strains, Phase IV (KMG-IV): sequencing the most valuable type-strain genomes for metagenomic binning, comparative biology and taxonomic classification.</title>
        <authorList>
            <person name="Goeker M."/>
        </authorList>
    </citation>
    <scope>NUCLEOTIDE SEQUENCE [LARGE SCALE GENOMIC DNA]</scope>
    <source>
        <strain evidence="1 2">DSM 44599</strain>
    </source>
</reference>
<sequence>MTAALPELAGIEHLDHEPACERSEYGRRVHADPPRADYWVVIHGCWERFWCAKCLEFMRACEKRFLCLVCWKTFAAFDHAITRVVPLR</sequence>
<dbReference type="AlphaFoldDB" id="A0A366CWB5"/>
<dbReference type="EMBL" id="QNRE01000025">
    <property type="protein sequence ID" value="RBO82113.1"/>
    <property type="molecule type" value="Genomic_DNA"/>
</dbReference>
<evidence type="ECO:0000313" key="2">
    <source>
        <dbReference type="Proteomes" id="UP000252586"/>
    </source>
</evidence>
<organism evidence="1 2">
    <name type="scientific">Nocardia puris</name>
    <dbReference type="NCBI Taxonomy" id="208602"/>
    <lineage>
        <taxon>Bacteria</taxon>
        <taxon>Bacillati</taxon>
        <taxon>Actinomycetota</taxon>
        <taxon>Actinomycetes</taxon>
        <taxon>Mycobacteriales</taxon>
        <taxon>Nocardiaceae</taxon>
        <taxon>Nocardia</taxon>
    </lineage>
</organism>
<comment type="caution">
    <text evidence="1">The sequence shown here is derived from an EMBL/GenBank/DDBJ whole genome shotgun (WGS) entry which is preliminary data.</text>
</comment>
<gene>
    <name evidence="1" type="ORF">DFR74_12568</name>
</gene>
<evidence type="ECO:0000313" key="1">
    <source>
        <dbReference type="EMBL" id="RBO82113.1"/>
    </source>
</evidence>
<proteinExistence type="predicted"/>
<dbReference type="RefSeq" id="WP_147266025.1">
    <property type="nucleotide sequence ID" value="NZ_QNRE01000025.1"/>
</dbReference>
<name>A0A366CWB5_9NOCA</name>
<dbReference type="Proteomes" id="UP000252586">
    <property type="component" value="Unassembled WGS sequence"/>
</dbReference>